<evidence type="ECO:0000313" key="2">
    <source>
        <dbReference type="Proteomes" id="UP000315295"/>
    </source>
</evidence>
<gene>
    <name evidence="1" type="ORF">C1H46_027848</name>
</gene>
<dbReference type="Proteomes" id="UP000315295">
    <property type="component" value="Unassembled WGS sequence"/>
</dbReference>
<reference evidence="1 2" key="1">
    <citation type="journal article" date="2019" name="G3 (Bethesda)">
        <title>Sequencing of a Wild Apple (Malus baccata) Genome Unravels the Differences Between Cultivated and Wild Apple Species Regarding Disease Resistance and Cold Tolerance.</title>
        <authorList>
            <person name="Chen X."/>
        </authorList>
    </citation>
    <scope>NUCLEOTIDE SEQUENCE [LARGE SCALE GENOMIC DNA]</scope>
    <source>
        <strain evidence="2">cv. Shandingzi</strain>
        <tissue evidence="1">Leaves</tissue>
    </source>
</reference>
<dbReference type="PANTHER" id="PTHR35764">
    <property type="entry name" value="PROTEIN SHORTAGE IN CHIASMATA 1"/>
    <property type="match status" value="1"/>
</dbReference>
<evidence type="ECO:0000313" key="1">
    <source>
        <dbReference type="EMBL" id="TQD86582.1"/>
    </source>
</evidence>
<dbReference type="InterPro" id="IPR038824">
    <property type="entry name" value="SHOC1-like"/>
</dbReference>
<name>A0A540LJV8_MALBA</name>
<dbReference type="PANTHER" id="PTHR35764:SF1">
    <property type="entry name" value="PROTEIN SHORTAGE IN CHIASMATA 1"/>
    <property type="match status" value="1"/>
</dbReference>
<protein>
    <submittedName>
        <fullName evidence="1">Uncharacterized protein</fullName>
    </submittedName>
</protein>
<proteinExistence type="predicted"/>
<organism evidence="1 2">
    <name type="scientific">Malus baccata</name>
    <name type="common">Siberian crab apple</name>
    <name type="synonym">Pyrus baccata</name>
    <dbReference type="NCBI Taxonomy" id="106549"/>
    <lineage>
        <taxon>Eukaryota</taxon>
        <taxon>Viridiplantae</taxon>
        <taxon>Streptophyta</taxon>
        <taxon>Embryophyta</taxon>
        <taxon>Tracheophyta</taxon>
        <taxon>Spermatophyta</taxon>
        <taxon>Magnoliopsida</taxon>
        <taxon>eudicotyledons</taxon>
        <taxon>Gunneridae</taxon>
        <taxon>Pentapetalae</taxon>
        <taxon>rosids</taxon>
        <taxon>fabids</taxon>
        <taxon>Rosales</taxon>
        <taxon>Rosaceae</taxon>
        <taxon>Amygdaloideae</taxon>
        <taxon>Maleae</taxon>
        <taxon>Malus</taxon>
    </lineage>
</organism>
<dbReference type="AlphaFoldDB" id="A0A540LJV8"/>
<dbReference type="GO" id="GO:0000712">
    <property type="term" value="P:resolution of meiotic recombination intermediates"/>
    <property type="evidence" value="ECO:0007669"/>
    <property type="project" value="TreeGrafter"/>
</dbReference>
<sequence length="560" mass="62602">MRTRYLNIDYIATPIQALESLTFLHLPILLLPPSNLSTAFDGLHLLRFHSELEVSLQIEQFPIAAALTKLFSDVLPQNIVLDVADFDADDPSPSSRSFDSGSRELRFSEGSSCFDVKVDRSLRILKLNLYAKVVRGLEDQITFGSETLETAFRKKDNGRRAAEKDAHPFEVLQFETPELDVFLENAYIYEKEELPFLSEEVPETENNLTFDGEGVDLGIIIVMEGVGLTKFHFGIHVTYQVYVPTKKILAMEKEGVQLVERDSDLPLNIIISSAICLVWYDCKNIGQKATTLDEASSYLPLCIENIATNVLTLLSFTFSGCFMVFEGENSFLSTIMESSDGLYAAAACLGIDLQLFNSYSSELTDEIVLSCMGHATKLTRFMYPRMPELESLAESFLTKLPSVNALTAHAILSSGGLLKEFLESSHETRMSVLQKYHVPDESITLFSALCKYGEPADSKSIMTDCSSSVSSSPDSGRYNLNIVSERKKRKYNGSPDKYELPTNEFLHMEPLNQFSTGILHPSTASKLTDSCMSKSPKIIDEFRKSKFSQNDLFDQEGLDI</sequence>
<comment type="caution">
    <text evidence="1">The sequence shown here is derived from an EMBL/GenBank/DDBJ whole genome shotgun (WGS) entry which is preliminary data.</text>
</comment>
<accession>A0A540LJV8</accession>
<keyword evidence="2" id="KW-1185">Reference proteome</keyword>
<dbReference type="STRING" id="106549.A0A540LJV8"/>
<dbReference type="EMBL" id="VIEB01000561">
    <property type="protein sequence ID" value="TQD86582.1"/>
    <property type="molecule type" value="Genomic_DNA"/>
</dbReference>